<proteinExistence type="predicted"/>
<gene>
    <name evidence="1" type="ORF">B0H17DRAFT_548185</name>
</gene>
<dbReference type="Proteomes" id="UP001221757">
    <property type="component" value="Unassembled WGS sequence"/>
</dbReference>
<dbReference type="AlphaFoldDB" id="A0AAD7DLA3"/>
<dbReference type="EMBL" id="JARKIE010000054">
    <property type="protein sequence ID" value="KAJ7692158.1"/>
    <property type="molecule type" value="Genomic_DNA"/>
</dbReference>
<accession>A0AAD7DLA3</accession>
<reference evidence="1" key="1">
    <citation type="submission" date="2023-03" db="EMBL/GenBank/DDBJ databases">
        <title>Massive genome expansion in bonnet fungi (Mycena s.s.) driven by repeated elements and novel gene families across ecological guilds.</title>
        <authorList>
            <consortium name="Lawrence Berkeley National Laboratory"/>
            <person name="Harder C.B."/>
            <person name="Miyauchi S."/>
            <person name="Viragh M."/>
            <person name="Kuo A."/>
            <person name="Thoen E."/>
            <person name="Andreopoulos B."/>
            <person name="Lu D."/>
            <person name="Skrede I."/>
            <person name="Drula E."/>
            <person name="Henrissat B."/>
            <person name="Morin E."/>
            <person name="Kohler A."/>
            <person name="Barry K."/>
            <person name="LaButti K."/>
            <person name="Morin E."/>
            <person name="Salamov A."/>
            <person name="Lipzen A."/>
            <person name="Mereny Z."/>
            <person name="Hegedus B."/>
            <person name="Baldrian P."/>
            <person name="Stursova M."/>
            <person name="Weitz H."/>
            <person name="Taylor A."/>
            <person name="Grigoriev I.V."/>
            <person name="Nagy L.G."/>
            <person name="Martin F."/>
            <person name="Kauserud H."/>
        </authorList>
    </citation>
    <scope>NUCLEOTIDE SEQUENCE</scope>
    <source>
        <strain evidence="1">CBHHK067</strain>
    </source>
</reference>
<comment type="caution">
    <text evidence="1">The sequence shown here is derived from an EMBL/GenBank/DDBJ whole genome shotgun (WGS) entry which is preliminary data.</text>
</comment>
<protein>
    <submittedName>
        <fullName evidence="1">Uncharacterized protein</fullName>
    </submittedName>
</protein>
<sequence length="102" mass="11101">MFFTRPGCRAQADIAFLSGINKTFDEIEYIYVKREVSWAVGHNPETAFRGRKQSTRALAAPSWASPVLAAKAASSWVRVSAEVVASTRVLIIASVAVWEAAS</sequence>
<name>A0AAD7DLA3_MYCRO</name>
<keyword evidence="2" id="KW-1185">Reference proteome</keyword>
<evidence type="ECO:0000313" key="1">
    <source>
        <dbReference type="EMBL" id="KAJ7692158.1"/>
    </source>
</evidence>
<organism evidence="1 2">
    <name type="scientific">Mycena rosella</name>
    <name type="common">Pink bonnet</name>
    <name type="synonym">Agaricus rosellus</name>
    <dbReference type="NCBI Taxonomy" id="1033263"/>
    <lineage>
        <taxon>Eukaryota</taxon>
        <taxon>Fungi</taxon>
        <taxon>Dikarya</taxon>
        <taxon>Basidiomycota</taxon>
        <taxon>Agaricomycotina</taxon>
        <taxon>Agaricomycetes</taxon>
        <taxon>Agaricomycetidae</taxon>
        <taxon>Agaricales</taxon>
        <taxon>Marasmiineae</taxon>
        <taxon>Mycenaceae</taxon>
        <taxon>Mycena</taxon>
    </lineage>
</organism>
<evidence type="ECO:0000313" key="2">
    <source>
        <dbReference type="Proteomes" id="UP001221757"/>
    </source>
</evidence>